<accession>A0A2T0VH17</accession>
<dbReference type="SUPFAM" id="SSF56300">
    <property type="entry name" value="Metallo-dependent phosphatases"/>
    <property type="match status" value="1"/>
</dbReference>
<dbReference type="PANTHER" id="PTHR43143">
    <property type="entry name" value="METALLOPHOSPHOESTERASE, CALCINEURIN SUPERFAMILY"/>
    <property type="match status" value="1"/>
</dbReference>
<dbReference type="GO" id="GO:0000272">
    <property type="term" value="P:polysaccharide catabolic process"/>
    <property type="evidence" value="ECO:0007669"/>
    <property type="project" value="UniProtKB-KW"/>
</dbReference>
<dbReference type="Pfam" id="PF00149">
    <property type="entry name" value="Metallophos"/>
    <property type="match status" value="1"/>
</dbReference>
<evidence type="ECO:0000313" key="6">
    <source>
        <dbReference type="Proteomes" id="UP000237983"/>
    </source>
</evidence>
<organism evidence="5 6">
    <name type="scientific">Glaciihabitans tibetensis</name>
    <dbReference type="NCBI Taxonomy" id="1266600"/>
    <lineage>
        <taxon>Bacteria</taxon>
        <taxon>Bacillati</taxon>
        <taxon>Actinomycetota</taxon>
        <taxon>Actinomycetes</taxon>
        <taxon>Micrococcales</taxon>
        <taxon>Microbacteriaceae</taxon>
        <taxon>Glaciihabitans</taxon>
    </lineage>
</organism>
<dbReference type="GO" id="GO:0016798">
    <property type="term" value="F:hydrolase activity, acting on glycosyl bonds"/>
    <property type="evidence" value="ECO:0007669"/>
    <property type="project" value="UniProtKB-KW"/>
</dbReference>
<feature type="signal peptide" evidence="3">
    <location>
        <begin position="1"/>
        <end position="20"/>
    </location>
</feature>
<dbReference type="CDD" id="cd00063">
    <property type="entry name" value="FN3"/>
    <property type="match status" value="1"/>
</dbReference>
<keyword evidence="1" id="KW-0326">Glycosidase</keyword>
<keyword evidence="3" id="KW-0732">Signal</keyword>
<feature type="domain" description="Fibronectin type-III" evidence="4">
    <location>
        <begin position="869"/>
        <end position="961"/>
    </location>
</feature>
<dbReference type="SMART" id="SM00060">
    <property type="entry name" value="FN3"/>
    <property type="match status" value="2"/>
</dbReference>
<sequence>MLAAAAALLTPLASVAPAQALAPTPITSSRVAAAAPAPDDEKIAGFTLAVLPDTQFYSRYATTEEGKQFQTRYGTEPYTAQTTWLAQNKDELGIPFVTHLGDVVDQVSQPNQWIVADAAMKKLEVGGLPYSILAGNHDVLNGCEGTGCTDTDRNLGNEPYLKTFTRARAAAQSTFGGRDSTGFNEYHIVKEGGQEYLVLALSWQTSDAGMAWANSVLDAHPTMPTVLTSHQILNIAGDGVTAIDTPFGQKLWDRVIRGHNQIFMTLNGHHHGNANRVKTNDAGSPVLQVVNDYQMAYQGGNGYLGLYEFDFTNKRIVANQVSPWVVAKPKNLISEFDQAVLTGANEQYTVPFDLTARFSAIAPGFDPGPADHTSYSAKAIEILHKDFVEPTRPVREPAANANDYFHAENTVAHWQFPGADGQVVPVGSTVADLTGANPLKRAPLINGAAEGDVKISSSHHYLSPTPTSMCFTNTNRNTGRHSYLETALTAPLNDQQFAAGYTIETFVKIDPSWTSNDHRWMTALSSGGSRGNAAGADPELTPFFMAVSNLREVQSSAWPINSTAKTNWSGEVMADTWVHVAAVNDPNTQVTTLYVEGAPVLRNISAAVGVRAVVDAAWKLGAGSEWGAPDAGWFGCIGETRVVAQPLAPSQWLTSRTETASAQAGLASFADTFERTNGALGSSWTAARGIWSVSNGTARNPDAAPGNNLAVAKTRELGDSWSVTSTMAVAQYANNRHWIGVAGNVHGEGNSLSYYTLRVAPHDQNDQAARWALLKVTGSTTLSVLQGTLNFGATTYAADRTKPVTLSLSRTGSVLRASIKDSTGATVMKASQTVPDDAAFTGGLTGLYSNTGDISALDFAMTTSREATTPGAATATLAADGRDAVVSWKAPTDDGGLAVTGYTARLMRAGQIVAEQTLPGDARSARFATLPAATYTAIVVASNASGMSTAPAEQSGETKVVAVAPAAPAAPETAGGPGAMPVMWKPVSDDGGSPVTSYIVTLLQNSQIIESREVSAPALVTTFSDLLPGFYTATVAARTAAGTSMPSVVSNESAVEFRAGEFGIVAITMDGANGTLALGVPSSMTAQIGNPTLIDNQSVSTGTLGGITVSDTRFLSRDGWTLNAKVSPFVNGADPTIIIDARQLGIAPRVVSSTAEQVAASPAQTAGESLYPAMLAGAPAGTKPGESVIDAALTFVSPTDKLAGTYKSMMSLTLVSR</sequence>
<gene>
    <name evidence="5" type="ORF">B0I08_102192</name>
</gene>
<keyword evidence="2" id="KW-0119">Carbohydrate metabolism</keyword>
<dbReference type="EMBL" id="PVTL01000002">
    <property type="protein sequence ID" value="PRY69516.1"/>
    <property type="molecule type" value="Genomic_DNA"/>
</dbReference>
<dbReference type="PROSITE" id="PS50853">
    <property type="entry name" value="FN3"/>
    <property type="match status" value="2"/>
</dbReference>
<evidence type="ECO:0000256" key="3">
    <source>
        <dbReference type="SAM" id="SignalP"/>
    </source>
</evidence>
<dbReference type="Gene3D" id="2.60.40.10">
    <property type="entry name" value="Immunoglobulins"/>
    <property type="match status" value="2"/>
</dbReference>
<protein>
    <submittedName>
        <fullName evidence="5">Calcineurin-like phosphoesterase family protein</fullName>
    </submittedName>
</protein>
<dbReference type="InterPro" id="IPR013783">
    <property type="entry name" value="Ig-like_fold"/>
</dbReference>
<proteinExistence type="predicted"/>
<dbReference type="Proteomes" id="UP000237983">
    <property type="component" value="Unassembled WGS sequence"/>
</dbReference>
<dbReference type="InterPro" id="IPR003961">
    <property type="entry name" value="FN3_dom"/>
</dbReference>
<dbReference type="InterPro" id="IPR013320">
    <property type="entry name" value="ConA-like_dom_sf"/>
</dbReference>
<feature type="chain" id="PRO_5039317548" evidence="3">
    <location>
        <begin position="21"/>
        <end position="1217"/>
    </location>
</feature>
<dbReference type="PANTHER" id="PTHR43143:SF5">
    <property type="entry name" value="SECRETED PROTEIN"/>
    <property type="match status" value="1"/>
</dbReference>
<evidence type="ECO:0000259" key="4">
    <source>
        <dbReference type="PROSITE" id="PS50853"/>
    </source>
</evidence>
<keyword evidence="6" id="KW-1185">Reference proteome</keyword>
<dbReference type="InterPro" id="IPR036116">
    <property type="entry name" value="FN3_sf"/>
</dbReference>
<evidence type="ECO:0000256" key="1">
    <source>
        <dbReference type="ARBA" id="ARBA00023295"/>
    </source>
</evidence>
<dbReference type="InterPro" id="IPR051918">
    <property type="entry name" value="STPP_CPPED1"/>
</dbReference>
<evidence type="ECO:0000256" key="2">
    <source>
        <dbReference type="ARBA" id="ARBA00023326"/>
    </source>
</evidence>
<dbReference type="InterPro" id="IPR004843">
    <property type="entry name" value="Calcineurin-like_PHP"/>
</dbReference>
<feature type="domain" description="Fibronectin type-III" evidence="4">
    <location>
        <begin position="964"/>
        <end position="1057"/>
    </location>
</feature>
<evidence type="ECO:0000313" key="5">
    <source>
        <dbReference type="EMBL" id="PRY69516.1"/>
    </source>
</evidence>
<dbReference type="SUPFAM" id="SSF49899">
    <property type="entry name" value="Concanavalin A-like lectins/glucanases"/>
    <property type="match status" value="1"/>
</dbReference>
<dbReference type="Gene3D" id="2.60.120.200">
    <property type="match status" value="1"/>
</dbReference>
<dbReference type="Pfam" id="PF00041">
    <property type="entry name" value="fn3"/>
    <property type="match status" value="1"/>
</dbReference>
<dbReference type="AlphaFoldDB" id="A0A2T0VH17"/>
<dbReference type="Gene3D" id="3.60.21.10">
    <property type="match status" value="1"/>
</dbReference>
<comment type="caution">
    <text evidence="5">The sequence shown here is derived from an EMBL/GenBank/DDBJ whole genome shotgun (WGS) entry which is preliminary data.</text>
</comment>
<keyword evidence="2" id="KW-0624">Polysaccharide degradation</keyword>
<name>A0A2T0VH17_9MICO</name>
<reference evidence="5 6" key="1">
    <citation type="submission" date="2018-03" db="EMBL/GenBank/DDBJ databases">
        <title>Genomic Encyclopedia of Type Strains, Phase III (KMG-III): the genomes of soil and plant-associated and newly described type strains.</title>
        <authorList>
            <person name="Whitman W."/>
        </authorList>
    </citation>
    <scope>NUCLEOTIDE SEQUENCE [LARGE SCALE GENOMIC DNA]</scope>
    <source>
        <strain evidence="5 6">CGMCC 1.12484</strain>
    </source>
</reference>
<keyword evidence="1" id="KW-0378">Hydrolase</keyword>
<dbReference type="SUPFAM" id="SSF49265">
    <property type="entry name" value="Fibronectin type III"/>
    <property type="match status" value="1"/>
</dbReference>
<dbReference type="InterPro" id="IPR029052">
    <property type="entry name" value="Metallo-depent_PP-like"/>
</dbReference>